<name>A0A8H7ENL6_9FUNG</name>
<dbReference type="Pfam" id="PF16922">
    <property type="entry name" value="SLD5_C"/>
    <property type="match status" value="1"/>
</dbReference>
<reference evidence="3" key="1">
    <citation type="submission" date="2020-01" db="EMBL/GenBank/DDBJ databases">
        <title>Genome Sequencing of Three Apophysomyces-Like Fungal Strains Confirms a Novel Fungal Genus in the Mucoromycota with divergent Burkholderia-like Endosymbiotic Bacteria.</title>
        <authorList>
            <person name="Stajich J.E."/>
            <person name="Macias A.M."/>
            <person name="Carter-House D."/>
            <person name="Lovett B."/>
            <person name="Kasson L.R."/>
            <person name="Berry K."/>
            <person name="Grigoriev I."/>
            <person name="Chang Y."/>
            <person name="Spatafora J."/>
            <person name="Kasson M.T."/>
        </authorList>
    </citation>
    <scope>NUCLEOTIDE SEQUENCE</scope>
    <source>
        <strain evidence="3">NRRL A-21654</strain>
    </source>
</reference>
<dbReference type="PANTHER" id="PTHR21206">
    <property type="entry name" value="SLD5 PROTEIN"/>
    <property type="match status" value="1"/>
</dbReference>
<dbReference type="EMBL" id="JABAYA010000114">
    <property type="protein sequence ID" value="KAF7724669.1"/>
    <property type="molecule type" value="Genomic_DNA"/>
</dbReference>
<evidence type="ECO:0000256" key="1">
    <source>
        <dbReference type="PIRNR" id="PIRNR007764"/>
    </source>
</evidence>
<dbReference type="Gene3D" id="1.20.58.1030">
    <property type="match status" value="2"/>
</dbReference>
<evidence type="ECO:0000313" key="4">
    <source>
        <dbReference type="Proteomes" id="UP000605846"/>
    </source>
</evidence>
<dbReference type="InterPro" id="IPR036224">
    <property type="entry name" value="GINS_bundle-like_dom_sf"/>
</dbReference>
<gene>
    <name evidence="3" type="primary">SLD5</name>
    <name evidence="3" type="ORF">EC973_000841</name>
</gene>
<comment type="subcellular location">
    <subcellularLocation>
        <location evidence="1">Nucleus</location>
    </subcellularLocation>
</comment>
<dbReference type="Gene3D" id="3.40.5.60">
    <property type="match status" value="1"/>
</dbReference>
<keyword evidence="1" id="KW-0539">Nucleus</keyword>
<dbReference type="PANTHER" id="PTHR21206:SF0">
    <property type="entry name" value="DNA REPLICATION COMPLEX GINS PROTEIN SLD5"/>
    <property type="match status" value="1"/>
</dbReference>
<accession>A0A8H7ENL6</accession>
<evidence type="ECO:0000313" key="3">
    <source>
        <dbReference type="EMBL" id="KAF7724669.1"/>
    </source>
</evidence>
<comment type="function">
    <text evidence="1">The GINS complex plays an essential role in the initiation of DNA replication.</text>
</comment>
<dbReference type="GO" id="GO:0000727">
    <property type="term" value="P:double-strand break repair via break-induced replication"/>
    <property type="evidence" value="ECO:0007669"/>
    <property type="project" value="TreeGrafter"/>
</dbReference>
<dbReference type="GO" id="GO:0006261">
    <property type="term" value="P:DNA-templated DNA replication"/>
    <property type="evidence" value="ECO:0007669"/>
    <property type="project" value="InterPro"/>
</dbReference>
<dbReference type="SUPFAM" id="SSF160059">
    <property type="entry name" value="PriA/YqbF domain"/>
    <property type="match status" value="1"/>
</dbReference>
<dbReference type="GO" id="GO:0000811">
    <property type="term" value="C:GINS complex"/>
    <property type="evidence" value="ECO:0007669"/>
    <property type="project" value="UniProtKB-UniRule"/>
</dbReference>
<keyword evidence="1" id="KW-0235">DNA replication</keyword>
<dbReference type="PIRSF" id="PIRSF007764">
    <property type="entry name" value="Sld5"/>
    <property type="match status" value="1"/>
</dbReference>
<proteinExistence type="inferred from homology"/>
<organism evidence="3 4">
    <name type="scientific">Apophysomyces ossiformis</name>
    <dbReference type="NCBI Taxonomy" id="679940"/>
    <lineage>
        <taxon>Eukaryota</taxon>
        <taxon>Fungi</taxon>
        <taxon>Fungi incertae sedis</taxon>
        <taxon>Mucoromycota</taxon>
        <taxon>Mucoromycotina</taxon>
        <taxon>Mucoromycetes</taxon>
        <taxon>Mucorales</taxon>
        <taxon>Mucorineae</taxon>
        <taxon>Mucoraceae</taxon>
        <taxon>Apophysomyces</taxon>
    </lineage>
</organism>
<keyword evidence="4" id="KW-1185">Reference proteome</keyword>
<evidence type="ECO:0000259" key="2">
    <source>
        <dbReference type="Pfam" id="PF16922"/>
    </source>
</evidence>
<feature type="domain" description="DNA replication complex GINS protein SLD5 C-terminal" evidence="2">
    <location>
        <begin position="132"/>
        <end position="184"/>
    </location>
</feature>
<dbReference type="OrthoDB" id="338231at2759"/>
<comment type="caution">
    <text evidence="3">The sequence shown here is derived from an EMBL/GenBank/DDBJ whole genome shotgun (WGS) entry which is preliminary data.</text>
</comment>
<dbReference type="InterPro" id="IPR008591">
    <property type="entry name" value="GINS_Sld5"/>
</dbReference>
<dbReference type="CDD" id="cd21692">
    <property type="entry name" value="GINS_B_Sld5"/>
    <property type="match status" value="1"/>
</dbReference>
<comment type="similarity">
    <text evidence="1">Belongs to the GINS4/SLD5 family.</text>
</comment>
<dbReference type="AlphaFoldDB" id="A0A8H7ENL6"/>
<sequence>MEEDTQDLSLGLSQNDALFAQAGTRYFSGDAVADLTQAWIDERSAPELLPYKRILVESLIDQLEDQIEKFALQLLRKPNYDQIMSRQEIDYARRYQELIEEHNHESFLKLLPPSQHRQDERMGDIDMVVTCNMDAPVFCRFLETIGEVMLDRAGDNIYFDKGEIYLVRYGDIKKYLDAGQAQLVS</sequence>
<dbReference type="Proteomes" id="UP000605846">
    <property type="component" value="Unassembled WGS sequence"/>
</dbReference>
<protein>
    <recommendedName>
        <fullName evidence="1">DNA replication complex GINS protein SLD5</fullName>
    </recommendedName>
</protein>
<dbReference type="InterPro" id="IPR031633">
    <property type="entry name" value="SLD5_C"/>
</dbReference>
<dbReference type="SUPFAM" id="SSF158573">
    <property type="entry name" value="GINS helical bundle-like"/>
    <property type="match status" value="1"/>
</dbReference>